<comment type="caution">
    <text evidence="2">The sequence shown here is derived from an EMBL/GenBank/DDBJ whole genome shotgun (WGS) entry which is preliminary data.</text>
</comment>
<dbReference type="Proteomes" id="UP000321947">
    <property type="component" value="Unassembled WGS sequence"/>
</dbReference>
<protein>
    <submittedName>
        <fullName evidence="2">Gag-pol polyprotein</fullName>
    </submittedName>
</protein>
<evidence type="ECO:0000313" key="2">
    <source>
        <dbReference type="EMBL" id="KAA0067003.1"/>
    </source>
</evidence>
<evidence type="ECO:0000313" key="3">
    <source>
        <dbReference type="EMBL" id="TYK26239.1"/>
    </source>
</evidence>
<dbReference type="Proteomes" id="UP000321393">
    <property type="component" value="Unassembled WGS sequence"/>
</dbReference>
<keyword evidence="1" id="KW-0175">Coiled coil</keyword>
<organism evidence="2 4">
    <name type="scientific">Cucumis melo var. makuwa</name>
    <name type="common">Oriental melon</name>
    <dbReference type="NCBI Taxonomy" id="1194695"/>
    <lineage>
        <taxon>Eukaryota</taxon>
        <taxon>Viridiplantae</taxon>
        <taxon>Streptophyta</taxon>
        <taxon>Embryophyta</taxon>
        <taxon>Tracheophyta</taxon>
        <taxon>Spermatophyta</taxon>
        <taxon>Magnoliopsida</taxon>
        <taxon>eudicotyledons</taxon>
        <taxon>Gunneridae</taxon>
        <taxon>Pentapetalae</taxon>
        <taxon>rosids</taxon>
        <taxon>fabids</taxon>
        <taxon>Cucurbitales</taxon>
        <taxon>Cucurbitaceae</taxon>
        <taxon>Benincaseae</taxon>
        <taxon>Cucumis</taxon>
    </lineage>
</organism>
<accession>A0A5A7VFY7</accession>
<evidence type="ECO:0000313" key="5">
    <source>
        <dbReference type="Proteomes" id="UP000321947"/>
    </source>
</evidence>
<dbReference type="AlphaFoldDB" id="A0A5A7VFY7"/>
<evidence type="ECO:0000256" key="1">
    <source>
        <dbReference type="SAM" id="Coils"/>
    </source>
</evidence>
<feature type="coiled-coil region" evidence="1">
    <location>
        <begin position="141"/>
        <end position="175"/>
    </location>
</feature>
<name>A0A5A7VFY7_CUCMM</name>
<dbReference type="EMBL" id="SSTD01003480">
    <property type="protein sequence ID" value="TYK26239.1"/>
    <property type="molecule type" value="Genomic_DNA"/>
</dbReference>
<gene>
    <name evidence="3" type="ORF">E5676_scaffold14G00010</name>
    <name evidence="2" type="ORF">E6C27_scaffold38G00360</name>
</gene>
<dbReference type="EMBL" id="SSTE01000699">
    <property type="protein sequence ID" value="KAA0067003.1"/>
    <property type="molecule type" value="Genomic_DNA"/>
</dbReference>
<evidence type="ECO:0000313" key="4">
    <source>
        <dbReference type="Proteomes" id="UP000321393"/>
    </source>
</evidence>
<reference evidence="4 5" key="1">
    <citation type="submission" date="2019-08" db="EMBL/GenBank/DDBJ databases">
        <title>Draft genome sequences of two oriental melons (Cucumis melo L. var makuwa).</title>
        <authorList>
            <person name="Kwon S.-Y."/>
        </authorList>
    </citation>
    <scope>NUCLEOTIDE SEQUENCE [LARGE SCALE GENOMIC DNA]</scope>
    <source>
        <strain evidence="5">cv. Chang Bougi</strain>
        <strain evidence="4">cv. SW 3</strain>
        <tissue evidence="2">Leaf</tissue>
    </source>
</reference>
<sequence length="270" mass="31066">MALIKECRSTMEIIKECPSTTRLLVLDCTNYGSNNRYHSNFRRKHFGKPNVKIDRSLKCRECEGYGHYQVEYPNLMRRQKKNFSVTLSDDVTDESDEGGECTKAFISILSKDEVEDSEEESEDNRFFEQLKIKWKEDSKARAVQKEKIQNLMEENEQLLSVISSLKQKFREIQTEYDQTMKSFKMLNLGIENLDQILNLGIENLDQILNSRQSSSNRCGLGFNSSVQSTSQAKGIKFVPATMSIKSDQLVEAKVVSSSTKTNNWMCHYCG</sequence>
<proteinExistence type="predicted"/>